<dbReference type="EMBL" id="LR796482">
    <property type="protein sequence ID" value="CAB4147438.1"/>
    <property type="molecule type" value="Genomic_DNA"/>
</dbReference>
<accession>A0A6J5MLG8</accession>
<gene>
    <name evidence="1" type="ORF">UFOVP515_27</name>
</gene>
<protein>
    <submittedName>
        <fullName evidence="1">Uncharacterized protein</fullName>
    </submittedName>
</protein>
<sequence>MSKQEEDVRKGKKAESLIADEAFSTALLKMENDAVWLWKDTKPEDTVKREHAWHMLRAIDNFRTEISKIMDNGKVAQRQIEREQKSLV</sequence>
<name>A0A6J5MLG8_9CAUD</name>
<evidence type="ECO:0000313" key="1">
    <source>
        <dbReference type="EMBL" id="CAB4147438.1"/>
    </source>
</evidence>
<proteinExistence type="predicted"/>
<organism evidence="1">
    <name type="scientific">uncultured Caudovirales phage</name>
    <dbReference type="NCBI Taxonomy" id="2100421"/>
    <lineage>
        <taxon>Viruses</taxon>
        <taxon>Duplodnaviria</taxon>
        <taxon>Heunggongvirae</taxon>
        <taxon>Uroviricota</taxon>
        <taxon>Caudoviricetes</taxon>
        <taxon>Peduoviridae</taxon>
        <taxon>Maltschvirus</taxon>
        <taxon>Maltschvirus maltsch</taxon>
    </lineage>
</organism>
<reference evidence="1" key="1">
    <citation type="submission" date="2020-04" db="EMBL/GenBank/DDBJ databases">
        <authorList>
            <person name="Chiriac C."/>
            <person name="Salcher M."/>
            <person name="Ghai R."/>
            <person name="Kavagutti S V."/>
        </authorList>
    </citation>
    <scope>NUCLEOTIDE SEQUENCE</scope>
</reference>